<reference evidence="2 3" key="1">
    <citation type="submission" date="2020-07" db="EMBL/GenBank/DDBJ databases">
        <title>Sequencing the genomes of 1000 actinobacteria strains.</title>
        <authorList>
            <person name="Klenk H.-P."/>
        </authorList>
    </citation>
    <scope>NUCLEOTIDE SEQUENCE [LARGE SCALE GENOMIC DNA]</scope>
    <source>
        <strain evidence="2 3">DSM 15166</strain>
    </source>
</reference>
<name>A0A853DW28_9MICO</name>
<dbReference type="EMBL" id="JACCHJ010000001">
    <property type="protein sequence ID" value="NYK10145.1"/>
    <property type="molecule type" value="Genomic_DNA"/>
</dbReference>
<organism evidence="2 3">
    <name type="scientific">Leifsonia naganoensis</name>
    <dbReference type="NCBI Taxonomy" id="150025"/>
    <lineage>
        <taxon>Bacteria</taxon>
        <taxon>Bacillati</taxon>
        <taxon>Actinomycetota</taxon>
        <taxon>Actinomycetes</taxon>
        <taxon>Micrococcales</taxon>
        <taxon>Microbacteriaceae</taxon>
        <taxon>Leifsonia</taxon>
    </lineage>
</organism>
<accession>A0A853DW28</accession>
<comment type="caution">
    <text evidence="2">The sequence shown here is derived from an EMBL/GenBank/DDBJ whole genome shotgun (WGS) entry which is preliminary data.</text>
</comment>
<evidence type="ECO:0000313" key="2">
    <source>
        <dbReference type="EMBL" id="NYK10145.1"/>
    </source>
</evidence>
<feature type="transmembrane region" description="Helical" evidence="1">
    <location>
        <begin position="12"/>
        <end position="31"/>
    </location>
</feature>
<feature type="transmembrane region" description="Helical" evidence="1">
    <location>
        <begin position="108"/>
        <end position="131"/>
    </location>
</feature>
<dbReference type="Pfam" id="PF07077">
    <property type="entry name" value="DUF1345"/>
    <property type="match status" value="1"/>
</dbReference>
<proteinExistence type="predicted"/>
<keyword evidence="1" id="KW-0812">Transmembrane</keyword>
<keyword evidence="1" id="KW-0472">Membrane</keyword>
<feature type="transmembrane region" description="Helical" evidence="1">
    <location>
        <begin position="186"/>
        <end position="208"/>
    </location>
</feature>
<dbReference type="InterPro" id="IPR009781">
    <property type="entry name" value="DUF1345"/>
</dbReference>
<keyword evidence="1" id="KW-1133">Transmembrane helix</keyword>
<keyword evidence="3" id="KW-1185">Reference proteome</keyword>
<feature type="transmembrane region" description="Helical" evidence="1">
    <location>
        <begin position="75"/>
        <end position="96"/>
    </location>
</feature>
<evidence type="ECO:0000313" key="3">
    <source>
        <dbReference type="Proteomes" id="UP000521075"/>
    </source>
</evidence>
<dbReference type="RefSeq" id="WP_179700935.1">
    <property type="nucleotide sequence ID" value="NZ_BAAAHA010000006.1"/>
</dbReference>
<sequence>MADRRILSARRALVCVAVGAVTGTVVALTVAPRLGPLVGWCTAGSVALAWVWRICWPQDQHGTERLAREESSTRVTDDAIIAACLASIAAVVVSVVQSSDRSGDPVSIALVILGVLGTMVAWALVNTVYAFKYARMYYVDHHEGGFGFNQPSTPTYSDFAYLAFTIGMSYGVSEVEPNATGTRRKALLHALLSYFFGTVLIAVAINLVTGLGHG</sequence>
<protein>
    <submittedName>
        <fullName evidence="2">Putative membrane protein</fullName>
    </submittedName>
</protein>
<evidence type="ECO:0000256" key="1">
    <source>
        <dbReference type="SAM" id="Phobius"/>
    </source>
</evidence>
<dbReference type="Proteomes" id="UP000521075">
    <property type="component" value="Unassembled WGS sequence"/>
</dbReference>
<feature type="transmembrane region" description="Helical" evidence="1">
    <location>
        <begin position="37"/>
        <end position="55"/>
    </location>
</feature>
<gene>
    <name evidence="2" type="ORF">HNR14_002026</name>
</gene>
<dbReference type="AlphaFoldDB" id="A0A853DW28"/>